<feature type="transmembrane region" description="Helical" evidence="1">
    <location>
        <begin position="33"/>
        <end position="50"/>
    </location>
</feature>
<keyword evidence="1" id="KW-1133">Transmembrane helix</keyword>
<proteinExistence type="predicted"/>
<dbReference type="EMBL" id="CP122539">
    <property type="protein sequence ID" value="WGH76022.1"/>
    <property type="molecule type" value="Genomic_DNA"/>
</dbReference>
<reference evidence="2 3" key="1">
    <citation type="submission" date="2023-04" db="EMBL/GenBank/DDBJ databases">
        <title>Tenacibaculum tangerinum sp. nov., isolated from sea tidal flat of South Korea.</title>
        <authorList>
            <person name="Lee S.H."/>
            <person name="Kim J.-J."/>
        </authorList>
    </citation>
    <scope>NUCLEOTIDE SEQUENCE [LARGE SCALE GENOMIC DNA]</scope>
    <source>
        <strain evidence="2 3">GRR-S3-23</strain>
    </source>
</reference>
<keyword evidence="3" id="KW-1185">Reference proteome</keyword>
<evidence type="ECO:0000313" key="2">
    <source>
        <dbReference type="EMBL" id="WGH76022.1"/>
    </source>
</evidence>
<keyword evidence="1" id="KW-0812">Transmembrane</keyword>
<organism evidence="2 3">
    <name type="scientific">Tenacibaculum tangerinum</name>
    <dbReference type="NCBI Taxonomy" id="3038772"/>
    <lineage>
        <taxon>Bacteria</taxon>
        <taxon>Pseudomonadati</taxon>
        <taxon>Bacteroidota</taxon>
        <taxon>Flavobacteriia</taxon>
        <taxon>Flavobacteriales</taxon>
        <taxon>Flavobacteriaceae</taxon>
        <taxon>Tenacibaculum</taxon>
    </lineage>
</organism>
<protein>
    <submittedName>
        <fullName evidence="2">Uncharacterized protein</fullName>
    </submittedName>
</protein>
<feature type="transmembrane region" description="Helical" evidence="1">
    <location>
        <begin position="5"/>
        <end position="21"/>
    </location>
</feature>
<name>A0ABY8L5X4_9FLAO</name>
<keyword evidence="1" id="KW-0472">Membrane</keyword>
<sequence length="64" mass="7704">MTTFFVVLAISVYMAIFIFGYREDYKRNPKEFFRTLVAMPVGMFLSYFGFKKLEAKLKKWTEEK</sequence>
<evidence type="ECO:0000313" key="3">
    <source>
        <dbReference type="Proteomes" id="UP001232001"/>
    </source>
</evidence>
<evidence type="ECO:0000256" key="1">
    <source>
        <dbReference type="SAM" id="Phobius"/>
    </source>
</evidence>
<dbReference type="RefSeq" id="WP_279651893.1">
    <property type="nucleotide sequence ID" value="NZ_CP122539.1"/>
</dbReference>
<accession>A0ABY8L5X4</accession>
<gene>
    <name evidence="2" type="ORF">P8625_02305</name>
</gene>
<dbReference type="Proteomes" id="UP001232001">
    <property type="component" value="Chromosome"/>
</dbReference>